<dbReference type="PANTHER" id="PTHR43211:SF1">
    <property type="entry name" value="BLL6422 PROTEIN"/>
    <property type="match status" value="1"/>
</dbReference>
<dbReference type="RefSeq" id="WP_136729393.1">
    <property type="nucleotide sequence ID" value="NZ_SUMC01000082.1"/>
</dbReference>
<dbReference type="Pfam" id="PF01557">
    <property type="entry name" value="FAA_hydrolase"/>
    <property type="match status" value="1"/>
</dbReference>
<name>A0A4U0RWG1_9ACTN</name>
<proteinExistence type="predicted"/>
<comment type="caution">
    <text evidence="2">The sequence shown here is derived from an EMBL/GenBank/DDBJ whole genome shotgun (WGS) entry which is preliminary data.</text>
</comment>
<keyword evidence="2" id="KW-0378">Hydrolase</keyword>
<dbReference type="GO" id="GO:0016787">
    <property type="term" value="F:hydrolase activity"/>
    <property type="evidence" value="ECO:0007669"/>
    <property type="project" value="UniProtKB-KW"/>
</dbReference>
<dbReference type="PANTHER" id="PTHR43211">
    <property type="entry name" value="FUMARYLACETOACETATE HYDROLASE"/>
    <property type="match status" value="1"/>
</dbReference>
<evidence type="ECO:0000313" key="3">
    <source>
        <dbReference type="Proteomes" id="UP000305778"/>
    </source>
</evidence>
<dbReference type="InterPro" id="IPR036663">
    <property type="entry name" value="Fumarylacetoacetase_C_sf"/>
</dbReference>
<organism evidence="2 3">
    <name type="scientific">Actinacidiphila oryziradicis</name>
    <dbReference type="NCBI Taxonomy" id="2571141"/>
    <lineage>
        <taxon>Bacteria</taxon>
        <taxon>Bacillati</taxon>
        <taxon>Actinomycetota</taxon>
        <taxon>Actinomycetes</taxon>
        <taxon>Kitasatosporales</taxon>
        <taxon>Streptomycetaceae</taxon>
        <taxon>Actinacidiphila</taxon>
    </lineage>
</organism>
<protein>
    <submittedName>
        <fullName evidence="2">Fumarylacetoacetate hydrolase family protein</fullName>
    </submittedName>
</protein>
<dbReference type="OrthoDB" id="2273115at2"/>
<dbReference type="Proteomes" id="UP000305778">
    <property type="component" value="Unassembled WGS sequence"/>
</dbReference>
<dbReference type="EMBL" id="SUMC01000082">
    <property type="protein sequence ID" value="TKA00636.1"/>
    <property type="molecule type" value="Genomic_DNA"/>
</dbReference>
<sequence>MGLGPVKGKDTATSLGPWLVTPDELAPHAKGKGFDLEMTATVNGEQYSTGNWSAIHWSFAQMICFASRGTEVRTGDIIGSGTVGTGCILELARVHGAERYPWLQAGDQVRLEVEGLGHIETTLKPGAAVNPLQPAIPYQ</sequence>
<accession>A0A4U0RWG1</accession>
<dbReference type="SUPFAM" id="SSF56529">
    <property type="entry name" value="FAH"/>
    <property type="match status" value="1"/>
</dbReference>
<evidence type="ECO:0000313" key="2">
    <source>
        <dbReference type="EMBL" id="TKA00636.1"/>
    </source>
</evidence>
<dbReference type="InterPro" id="IPR011234">
    <property type="entry name" value="Fumarylacetoacetase-like_C"/>
</dbReference>
<gene>
    <name evidence="2" type="ORF">FCI23_42350</name>
</gene>
<dbReference type="AlphaFoldDB" id="A0A4U0RWG1"/>
<feature type="domain" description="Fumarylacetoacetase-like C-terminal" evidence="1">
    <location>
        <begin position="7"/>
        <end position="123"/>
    </location>
</feature>
<keyword evidence="3" id="KW-1185">Reference proteome</keyword>
<dbReference type="Gene3D" id="3.90.850.10">
    <property type="entry name" value="Fumarylacetoacetase-like, C-terminal domain"/>
    <property type="match status" value="1"/>
</dbReference>
<reference evidence="2 3" key="1">
    <citation type="submission" date="2019-04" db="EMBL/GenBank/DDBJ databases">
        <title>Streptomyces oryziradicis sp. nov., a novel actinomycete isolated from rhizosphere soil of rice (Oryza sativa L.).</title>
        <authorList>
            <person name="Li C."/>
        </authorList>
    </citation>
    <scope>NUCLEOTIDE SEQUENCE [LARGE SCALE GENOMIC DNA]</scope>
    <source>
        <strain evidence="2 3">NEAU-C40</strain>
    </source>
</reference>
<evidence type="ECO:0000259" key="1">
    <source>
        <dbReference type="Pfam" id="PF01557"/>
    </source>
</evidence>